<evidence type="ECO:0000256" key="1">
    <source>
        <dbReference type="SAM" id="MobiDB-lite"/>
    </source>
</evidence>
<organism evidence="2 3">
    <name type="scientific">Methylobacterium platani</name>
    <dbReference type="NCBI Taxonomy" id="427683"/>
    <lineage>
        <taxon>Bacteria</taxon>
        <taxon>Pseudomonadati</taxon>
        <taxon>Pseudomonadota</taxon>
        <taxon>Alphaproteobacteria</taxon>
        <taxon>Hyphomicrobiales</taxon>
        <taxon>Methylobacteriaceae</taxon>
        <taxon>Methylobacterium</taxon>
    </lineage>
</organism>
<dbReference type="InterPro" id="IPR031618">
    <property type="entry name" value="T4SS_TraI"/>
</dbReference>
<feature type="compositionally biased region" description="Polar residues" evidence="1">
    <location>
        <begin position="42"/>
        <end position="56"/>
    </location>
</feature>
<gene>
    <name evidence="2" type="ORF">A5481_00365</name>
</gene>
<proteinExistence type="predicted"/>
<evidence type="ECO:0000313" key="2">
    <source>
        <dbReference type="EMBL" id="OAS27814.1"/>
    </source>
</evidence>
<evidence type="ECO:0000313" key="3">
    <source>
        <dbReference type="Proteomes" id="UP000078316"/>
    </source>
</evidence>
<dbReference type="EMBL" id="LWHQ01000001">
    <property type="protein sequence ID" value="OAS27814.1"/>
    <property type="molecule type" value="Genomic_DNA"/>
</dbReference>
<dbReference type="Proteomes" id="UP000078316">
    <property type="component" value="Unassembled WGS sequence"/>
</dbReference>
<feature type="region of interest" description="Disordered" evidence="1">
    <location>
        <begin position="42"/>
        <end position="107"/>
    </location>
</feature>
<accession>A0A179SN08</accession>
<dbReference type="OrthoDB" id="7992122at2"/>
<name>A0A179SN08_9HYPH</name>
<dbReference type="STRING" id="427683.A5481_00365"/>
<sequence length="347" mass="36095">MAQLNPIVAATQVPGVPGAPLSPYGAPYGYGGYYPPYQTQNPGLTALTQGQNNPNIASRAGATQMPGLLGGGGGSGGAGGGPGNGGAPGGGGNAGSATLPTPNPATSYELLQDPGSPVFGRYGGLLSKNGDIRQQVLAQAARGVGIRQGFAEETARLNAELDGAYGAELDRRYDFGPLMIDRTLVPPVITELDRLAERVSDRTLYLTLGAFEIVRPARLALRPPDWRDYLYNTGVPSAPHGPAAEVRPEDSTEDGVWSVALEAGLAVGIAEARASFVANLNRLDRDFTGMGRYHDLARSGAVSLPVVARRSHPVRIAAGGERAFVGERIVSLVVSPKFRSARPAAFR</sequence>
<protein>
    <recommendedName>
        <fullName evidence="4">Type IV secretion system protein DotC</fullName>
    </recommendedName>
</protein>
<comment type="caution">
    <text evidence="2">The sequence shown here is derived from an EMBL/GenBank/DDBJ whole genome shotgun (WGS) entry which is preliminary data.</text>
</comment>
<dbReference type="AlphaFoldDB" id="A0A179SN08"/>
<reference evidence="2 3" key="1">
    <citation type="submission" date="2016-04" db="EMBL/GenBank/DDBJ databases">
        <authorList>
            <person name="Evans L.H."/>
            <person name="Alamgir A."/>
            <person name="Owens N."/>
            <person name="Weber N.D."/>
            <person name="Virtaneva K."/>
            <person name="Barbian K."/>
            <person name="Babar A."/>
            <person name="Rosenke K."/>
        </authorList>
    </citation>
    <scope>NUCLEOTIDE SEQUENCE [LARGE SCALE GENOMIC DNA]</scope>
    <source>
        <strain evidence="2 3">PMB02</strain>
    </source>
</reference>
<dbReference type="RefSeq" id="WP_064503707.1">
    <property type="nucleotide sequence ID" value="NZ_LWHQ01000001.1"/>
</dbReference>
<dbReference type="Pfam" id="PF16932">
    <property type="entry name" value="T4SS_TraI"/>
    <property type="match status" value="1"/>
</dbReference>
<evidence type="ECO:0008006" key="4">
    <source>
        <dbReference type="Google" id="ProtNLM"/>
    </source>
</evidence>
<feature type="compositionally biased region" description="Gly residues" evidence="1">
    <location>
        <begin position="68"/>
        <end position="94"/>
    </location>
</feature>